<proteinExistence type="predicted"/>
<dbReference type="EMBL" id="CP016634">
    <property type="protein sequence ID" value="ANY87636.1"/>
    <property type="molecule type" value="Genomic_DNA"/>
</dbReference>
<evidence type="ECO:0000313" key="1">
    <source>
        <dbReference type="EMBL" id="ANY87636.1"/>
    </source>
</evidence>
<reference evidence="1" key="1">
    <citation type="submission" date="2016-07" db="EMBL/GenBank/DDBJ databases">
        <title>New class B carbapenemase carried by novel plasmid in Pseudomonas putida enviromental strain in eastern Amazonia.</title>
        <authorList>
            <person name="Souza C.O."/>
            <person name="Lima K.V."/>
            <person name="Brasiliense D.M."/>
            <person name="Perez-Chaparro P.J."/>
            <person name="Mamizuka E.M."/>
            <person name="Lima M.O."/>
            <person name="Lima L.N."/>
            <person name="McCulloch J.A."/>
        </authorList>
    </citation>
    <scope>NUCLEOTIDE SEQUENCE [LARGE SCALE GENOMIC DNA]</scope>
    <source>
        <strain evidence="1">IEC33019</strain>
    </source>
</reference>
<dbReference type="AlphaFoldDB" id="A0A1B2F670"/>
<accession>A0A1B2F670</accession>
<gene>
    <name evidence="1" type="ORF">IEC33019_2076</name>
</gene>
<organism evidence="1">
    <name type="scientific">Pseudomonas putida</name>
    <name type="common">Arthrobacter siderocapsulatus</name>
    <dbReference type="NCBI Taxonomy" id="303"/>
    <lineage>
        <taxon>Bacteria</taxon>
        <taxon>Pseudomonadati</taxon>
        <taxon>Pseudomonadota</taxon>
        <taxon>Gammaproteobacteria</taxon>
        <taxon>Pseudomonadales</taxon>
        <taxon>Pseudomonadaceae</taxon>
        <taxon>Pseudomonas</taxon>
    </lineage>
</organism>
<name>A0A1B2F670_PSEPU</name>
<protein>
    <submittedName>
        <fullName evidence="1">Uncharacterized protein</fullName>
    </submittedName>
</protein>
<sequence length="312" mass="35029">MGIKMNLAKDQNGREWDADTYQRGMGAEPLMCTHCGVAVTHNPSYTREMYDKPVLVPGYFRLLPKGAHASHCRFGVDEEVDKIAMESEGLIESLQRDKYRMRLVMIKEALEGGSPAKKPDSDGSRAKTGRTYVRNPSLLPAYINSANRALKLRALCASNQDIEQHLELIFEGNVKVSWDQFYFETERHMEAFHAVSQNVVQHPIAIQGNVKSVRRALKGDATKNVLNLQMNPFRVDQDDAENGIGLEVSIWARETSWFNGIEDGDDVVVLGVWKSSVTPPSAAPREGGRFKTLTKRRLSLSMVLKPQISKIR</sequence>